<dbReference type="Gene3D" id="1.10.30.10">
    <property type="entry name" value="High mobility group box domain"/>
    <property type="match status" value="1"/>
</dbReference>
<comment type="caution">
    <text evidence="2">The sequence shown here is derived from an EMBL/GenBank/DDBJ whole genome shotgun (WGS) entry which is preliminary data.</text>
</comment>
<dbReference type="AlphaFoldDB" id="A0A8H4B0G1"/>
<dbReference type="InterPro" id="IPR009071">
    <property type="entry name" value="HMG_box_dom"/>
</dbReference>
<protein>
    <recommendedName>
        <fullName evidence="1">HMG box domain-containing protein</fullName>
    </recommendedName>
</protein>
<dbReference type="EMBL" id="WTPW01000084">
    <property type="protein sequence ID" value="KAF0550454.1"/>
    <property type="molecule type" value="Genomic_DNA"/>
</dbReference>
<name>A0A8H4B0G1_GIGMA</name>
<accession>A0A8H4B0G1</accession>
<dbReference type="Proteomes" id="UP000439903">
    <property type="component" value="Unassembled WGS sequence"/>
</dbReference>
<dbReference type="OrthoDB" id="2392544at2759"/>
<evidence type="ECO:0000313" key="2">
    <source>
        <dbReference type="EMBL" id="KAF0550454.1"/>
    </source>
</evidence>
<organism evidence="2 3">
    <name type="scientific">Gigaspora margarita</name>
    <dbReference type="NCBI Taxonomy" id="4874"/>
    <lineage>
        <taxon>Eukaryota</taxon>
        <taxon>Fungi</taxon>
        <taxon>Fungi incertae sedis</taxon>
        <taxon>Mucoromycota</taxon>
        <taxon>Glomeromycotina</taxon>
        <taxon>Glomeromycetes</taxon>
        <taxon>Diversisporales</taxon>
        <taxon>Gigasporaceae</taxon>
        <taxon>Gigaspora</taxon>
    </lineage>
</organism>
<dbReference type="Pfam" id="PF00505">
    <property type="entry name" value="HMG_box"/>
    <property type="match status" value="1"/>
</dbReference>
<keyword evidence="3" id="KW-1185">Reference proteome</keyword>
<sequence>MTSYDSFTIYRMVIHNYLKANNVRYSNRKISQLADKLWRNESEEIKNEYKQLAKTMKCYEQSFKTETIDIDNVENPFSLGTTSDYPSTSTEPSLYDQFPANTLNINLPPISVQTTNFQNSLIIIFTLIP</sequence>
<dbReference type="InterPro" id="IPR036910">
    <property type="entry name" value="HMG_box_dom_sf"/>
</dbReference>
<proteinExistence type="predicted"/>
<reference evidence="2 3" key="1">
    <citation type="journal article" date="2019" name="Environ. Microbiol.">
        <title>At the nexus of three kingdoms: the genome of the mycorrhizal fungus Gigaspora margarita provides insights into plant, endobacterial and fungal interactions.</title>
        <authorList>
            <person name="Venice F."/>
            <person name="Ghignone S."/>
            <person name="Salvioli di Fossalunga A."/>
            <person name="Amselem J."/>
            <person name="Novero M."/>
            <person name="Xianan X."/>
            <person name="Sedzielewska Toro K."/>
            <person name="Morin E."/>
            <person name="Lipzen A."/>
            <person name="Grigoriev I.V."/>
            <person name="Henrissat B."/>
            <person name="Martin F.M."/>
            <person name="Bonfante P."/>
        </authorList>
    </citation>
    <scope>NUCLEOTIDE SEQUENCE [LARGE SCALE GENOMIC DNA]</scope>
    <source>
        <strain evidence="2 3">BEG34</strain>
    </source>
</reference>
<evidence type="ECO:0000259" key="1">
    <source>
        <dbReference type="Pfam" id="PF00505"/>
    </source>
</evidence>
<dbReference type="SUPFAM" id="SSF47095">
    <property type="entry name" value="HMG-box"/>
    <property type="match status" value="1"/>
</dbReference>
<gene>
    <name evidence="2" type="ORF">F8M41_024431</name>
</gene>
<feature type="domain" description="HMG box" evidence="1">
    <location>
        <begin position="6"/>
        <end position="57"/>
    </location>
</feature>
<evidence type="ECO:0000313" key="3">
    <source>
        <dbReference type="Proteomes" id="UP000439903"/>
    </source>
</evidence>